<dbReference type="Proteomes" id="UP001303647">
    <property type="component" value="Unassembled WGS sequence"/>
</dbReference>
<reference evidence="1" key="1">
    <citation type="journal article" date="2023" name="Mol. Phylogenet. Evol.">
        <title>Genome-scale phylogeny and comparative genomics of the fungal order Sordariales.</title>
        <authorList>
            <person name="Hensen N."/>
            <person name="Bonometti L."/>
            <person name="Westerberg I."/>
            <person name="Brannstrom I.O."/>
            <person name="Guillou S."/>
            <person name="Cros-Aarteil S."/>
            <person name="Calhoun S."/>
            <person name="Haridas S."/>
            <person name="Kuo A."/>
            <person name="Mondo S."/>
            <person name="Pangilinan J."/>
            <person name="Riley R."/>
            <person name="LaButti K."/>
            <person name="Andreopoulos B."/>
            <person name="Lipzen A."/>
            <person name="Chen C."/>
            <person name="Yan M."/>
            <person name="Daum C."/>
            <person name="Ng V."/>
            <person name="Clum A."/>
            <person name="Steindorff A."/>
            <person name="Ohm R.A."/>
            <person name="Martin F."/>
            <person name="Silar P."/>
            <person name="Natvig D.O."/>
            <person name="Lalanne C."/>
            <person name="Gautier V."/>
            <person name="Ament-Velasquez S.L."/>
            <person name="Kruys A."/>
            <person name="Hutchinson M.I."/>
            <person name="Powell A.J."/>
            <person name="Barry K."/>
            <person name="Miller A.N."/>
            <person name="Grigoriev I.V."/>
            <person name="Debuchy R."/>
            <person name="Gladieux P."/>
            <person name="Hiltunen Thoren M."/>
            <person name="Johannesson H."/>
        </authorList>
    </citation>
    <scope>NUCLEOTIDE SEQUENCE</scope>
    <source>
        <strain evidence="1">CBS 359.72</strain>
    </source>
</reference>
<dbReference type="SUPFAM" id="SSF52047">
    <property type="entry name" value="RNI-like"/>
    <property type="match status" value="1"/>
</dbReference>
<organism evidence="1 2">
    <name type="scientific">Corynascus novoguineensis</name>
    <dbReference type="NCBI Taxonomy" id="1126955"/>
    <lineage>
        <taxon>Eukaryota</taxon>
        <taxon>Fungi</taxon>
        <taxon>Dikarya</taxon>
        <taxon>Ascomycota</taxon>
        <taxon>Pezizomycotina</taxon>
        <taxon>Sordariomycetes</taxon>
        <taxon>Sordariomycetidae</taxon>
        <taxon>Sordariales</taxon>
        <taxon>Chaetomiaceae</taxon>
        <taxon>Corynascus</taxon>
    </lineage>
</organism>
<sequence>MHKRCELLLRRDSAFGHVRRLFIHGDLEDPFSESKGNGPTDGESKPRDVPFTKLIGLPYDGDDKSSLQSFVNGFNENYSIHKLPSRVLHRTDEFWKPLCRLIALLPGLADLIWNTEITYHHLSSRHFTSTSPFAQTSLIPGSISLFTSPLLYSVWVRSHQGREDGSQYVPSYTTAAVMELVARLAPNLKQVRFSYSRGGGNSGTADGNLFSTWQPWVGFQEAASNGVEERGKSLGALRYLELDGNESASKIRRLGLMQLWERSTDLSALRTLVLRQLASPETHELLNGLEITSLTLHYVDHDDPANFEPVQNFLRSLHRLQSLRILFKTLPSSLDVSACLTKLYLPEEAGLAYYRTLLPSMIEKCPLIEDCAVTIPRFRGGAPEVRLYRLIGSWPRLRHLALTLDASSVLEEQQLFEPRHVSLPQDQSNSVGAGFDDWDGQVRAARIGIPKITKRWVRNVMIDMAADESLALAIFEAISRRKQVRRDSSTSRVITALPLETLSVRVIGGGYLHSPFDYQRSGMNSKMLRFKLNMERSWRVTRDPRDDHRDVLHAVEVGRAQRVETEASLVEREEPLEYLCIFRRIWPERTRGSHWRDDWRSWPLESLEDE</sequence>
<dbReference type="Gene3D" id="3.80.10.10">
    <property type="entry name" value="Ribonuclease Inhibitor"/>
    <property type="match status" value="1"/>
</dbReference>
<proteinExistence type="predicted"/>
<dbReference type="AlphaFoldDB" id="A0AAN7HS45"/>
<keyword evidence="2" id="KW-1185">Reference proteome</keyword>
<dbReference type="InterPro" id="IPR032675">
    <property type="entry name" value="LRR_dom_sf"/>
</dbReference>
<name>A0AAN7HS45_9PEZI</name>
<reference evidence="1" key="2">
    <citation type="submission" date="2023-05" db="EMBL/GenBank/DDBJ databases">
        <authorList>
            <consortium name="Lawrence Berkeley National Laboratory"/>
            <person name="Steindorff A."/>
            <person name="Hensen N."/>
            <person name="Bonometti L."/>
            <person name="Westerberg I."/>
            <person name="Brannstrom I.O."/>
            <person name="Guillou S."/>
            <person name="Cros-Aarteil S."/>
            <person name="Calhoun S."/>
            <person name="Haridas S."/>
            <person name="Kuo A."/>
            <person name="Mondo S."/>
            <person name="Pangilinan J."/>
            <person name="Riley R."/>
            <person name="Labutti K."/>
            <person name="Andreopoulos B."/>
            <person name="Lipzen A."/>
            <person name="Chen C."/>
            <person name="Yanf M."/>
            <person name="Daum C."/>
            <person name="Ng V."/>
            <person name="Clum A."/>
            <person name="Ohm R."/>
            <person name="Martin F."/>
            <person name="Silar P."/>
            <person name="Natvig D."/>
            <person name="Lalanne C."/>
            <person name="Gautier V."/>
            <person name="Ament-Velasquez S.L."/>
            <person name="Kruys A."/>
            <person name="Hutchinson M.I."/>
            <person name="Powell A.J."/>
            <person name="Barry K."/>
            <person name="Miller A.N."/>
            <person name="Grigoriev I.V."/>
            <person name="Debuchy R."/>
            <person name="Gladieux P."/>
            <person name="Thoren M.H."/>
            <person name="Johannesson H."/>
        </authorList>
    </citation>
    <scope>NUCLEOTIDE SEQUENCE</scope>
    <source>
        <strain evidence="1">CBS 359.72</strain>
    </source>
</reference>
<dbReference type="EMBL" id="MU857622">
    <property type="protein sequence ID" value="KAK4249528.1"/>
    <property type="molecule type" value="Genomic_DNA"/>
</dbReference>
<gene>
    <name evidence="1" type="ORF">C7999DRAFT_29953</name>
</gene>
<accession>A0AAN7HS45</accession>
<evidence type="ECO:0000313" key="2">
    <source>
        <dbReference type="Proteomes" id="UP001303647"/>
    </source>
</evidence>
<protein>
    <submittedName>
        <fullName evidence="1">Uncharacterized protein</fullName>
    </submittedName>
</protein>
<comment type="caution">
    <text evidence="1">The sequence shown here is derived from an EMBL/GenBank/DDBJ whole genome shotgun (WGS) entry which is preliminary data.</text>
</comment>
<evidence type="ECO:0000313" key="1">
    <source>
        <dbReference type="EMBL" id="KAK4249528.1"/>
    </source>
</evidence>